<dbReference type="InterPro" id="IPR048289">
    <property type="entry name" value="RRM2_NsCP33-like"/>
</dbReference>
<dbReference type="SUPFAM" id="SSF54928">
    <property type="entry name" value="RNA-binding domain, RBD"/>
    <property type="match status" value="1"/>
</dbReference>
<dbReference type="InterPro" id="IPR012677">
    <property type="entry name" value="Nucleotide-bd_a/b_plait_sf"/>
</dbReference>
<dbReference type="GO" id="GO:0003723">
    <property type="term" value="F:RNA binding"/>
    <property type="evidence" value="ECO:0007669"/>
    <property type="project" value="UniProtKB-UniRule"/>
</dbReference>
<dbReference type="SMART" id="SM00360">
    <property type="entry name" value="RRM"/>
    <property type="match status" value="1"/>
</dbReference>
<feature type="compositionally biased region" description="Gly residues" evidence="3">
    <location>
        <begin position="289"/>
        <end position="299"/>
    </location>
</feature>
<dbReference type="InterPro" id="IPR000504">
    <property type="entry name" value="RRM_dom"/>
</dbReference>
<dbReference type="GO" id="GO:0016070">
    <property type="term" value="P:RNA metabolic process"/>
    <property type="evidence" value="ECO:0007669"/>
    <property type="project" value="UniProtKB-ARBA"/>
</dbReference>
<protein>
    <submittedName>
        <fullName evidence="6">Glycine-rich RNA-binding protein 7-like isoform X1</fullName>
    </submittedName>
</protein>
<dbReference type="Pfam" id="PF00076">
    <property type="entry name" value="RRM_1"/>
    <property type="match status" value="1"/>
</dbReference>
<dbReference type="GeneID" id="115745974"/>
<reference evidence="6" key="1">
    <citation type="submission" date="2025-08" db="UniProtKB">
        <authorList>
            <consortium name="RefSeq"/>
        </authorList>
    </citation>
    <scope>IDENTIFICATION</scope>
    <source>
        <tissue evidence="6">Leaf</tissue>
    </source>
</reference>
<keyword evidence="5" id="KW-1185">Reference proteome</keyword>
<feature type="domain" description="RRM" evidence="4">
    <location>
        <begin position="40"/>
        <end position="118"/>
    </location>
</feature>
<keyword evidence="1 2" id="KW-0694">RNA-binding</keyword>
<dbReference type="CDD" id="cd21608">
    <property type="entry name" value="RRM2_NsCP33_like"/>
    <property type="match status" value="1"/>
</dbReference>
<evidence type="ECO:0000313" key="6">
    <source>
        <dbReference type="RefSeq" id="XP_030537500.2"/>
    </source>
</evidence>
<evidence type="ECO:0000256" key="1">
    <source>
        <dbReference type="ARBA" id="ARBA00022884"/>
    </source>
</evidence>
<dbReference type="RefSeq" id="XP_030537500.2">
    <property type="nucleotide sequence ID" value="XM_030681640.2"/>
</dbReference>
<dbReference type="PANTHER" id="PTHR48027">
    <property type="entry name" value="HETEROGENEOUS NUCLEAR RIBONUCLEOPROTEIN 87F-RELATED"/>
    <property type="match status" value="1"/>
</dbReference>
<evidence type="ECO:0000256" key="2">
    <source>
        <dbReference type="PROSITE-ProRule" id="PRU00176"/>
    </source>
</evidence>
<dbReference type="InterPro" id="IPR035979">
    <property type="entry name" value="RBD_domain_sf"/>
</dbReference>
<name>A0A8B8PRV0_9MYRT</name>
<organism evidence="5 6">
    <name type="scientific">Rhodamnia argentea</name>
    <dbReference type="NCBI Taxonomy" id="178133"/>
    <lineage>
        <taxon>Eukaryota</taxon>
        <taxon>Viridiplantae</taxon>
        <taxon>Streptophyta</taxon>
        <taxon>Embryophyta</taxon>
        <taxon>Tracheophyta</taxon>
        <taxon>Spermatophyta</taxon>
        <taxon>Magnoliopsida</taxon>
        <taxon>eudicotyledons</taxon>
        <taxon>Gunneridae</taxon>
        <taxon>Pentapetalae</taxon>
        <taxon>rosids</taxon>
        <taxon>malvids</taxon>
        <taxon>Myrtales</taxon>
        <taxon>Myrtaceae</taxon>
        <taxon>Myrtoideae</taxon>
        <taxon>Myrteae</taxon>
        <taxon>Australasian group</taxon>
        <taxon>Rhodamnia</taxon>
    </lineage>
</organism>
<dbReference type="KEGG" id="rarg:115745974"/>
<evidence type="ECO:0000313" key="5">
    <source>
        <dbReference type="Proteomes" id="UP000827889"/>
    </source>
</evidence>
<sequence>MAFLGKVGNILRQSASKQANTEFSATKSFIYQTIRCMSSSKVFVGGLSWGTDQQGLSEAFAKYGEVIEARVIMDRETGRSRGFGFVTYTSSEEASSAIQALDGQELHGRMIRVNYANDRQPPRFSSGYGGGNYGYGGGEGGGYSGGGGGYGGGNYGGGSYGGGGNYTGGGGGGYGSGTGYANDGAGGGYGSGTGYANDGAGGGYGSGTGHANDSAGGGYGSGTGYANDGAGGVAYGSGGNYPVAGGSGGGNNGNYYGTGGEGSFSSAGYGADAGGFGGGVDQVDSSQGDGMGSANGGLGDNDPLEGNSRDEDDEPNNDYAKRA</sequence>
<dbReference type="InterPro" id="IPR052462">
    <property type="entry name" value="SLIRP/GR-RBP-like"/>
</dbReference>
<dbReference type="AlphaFoldDB" id="A0A8B8PRV0"/>
<proteinExistence type="predicted"/>
<feature type="compositionally biased region" description="Gly residues" evidence="3">
    <location>
        <begin position="271"/>
        <end position="280"/>
    </location>
</feature>
<gene>
    <name evidence="6" type="primary">LOC115745974</name>
</gene>
<dbReference type="Gene3D" id="3.30.70.330">
    <property type="match status" value="1"/>
</dbReference>
<dbReference type="Proteomes" id="UP000827889">
    <property type="component" value="Chromosome 6"/>
</dbReference>
<evidence type="ECO:0000259" key="4">
    <source>
        <dbReference type="PROSITE" id="PS50102"/>
    </source>
</evidence>
<feature type="region of interest" description="Disordered" evidence="3">
    <location>
        <begin position="267"/>
        <end position="323"/>
    </location>
</feature>
<evidence type="ECO:0000256" key="3">
    <source>
        <dbReference type="SAM" id="MobiDB-lite"/>
    </source>
</evidence>
<accession>A0A8B8PRV0</accession>
<dbReference type="PROSITE" id="PS50102">
    <property type="entry name" value="RRM"/>
    <property type="match status" value="1"/>
</dbReference>